<dbReference type="EC" id="3.4.-.-" evidence="8"/>
<dbReference type="Gene3D" id="3.90.1680.10">
    <property type="entry name" value="SOS response associated peptidase-like"/>
    <property type="match status" value="1"/>
</dbReference>
<dbReference type="GO" id="GO:0106300">
    <property type="term" value="P:protein-DNA covalent cross-linking repair"/>
    <property type="evidence" value="ECO:0007669"/>
    <property type="project" value="InterPro"/>
</dbReference>
<dbReference type="PANTHER" id="PTHR13604">
    <property type="entry name" value="DC12-RELATED"/>
    <property type="match status" value="1"/>
</dbReference>
<comment type="similarity">
    <text evidence="1 8">Belongs to the SOS response-associated peptidase family.</text>
</comment>
<evidence type="ECO:0000313" key="10">
    <source>
        <dbReference type="EMBL" id="MPV89876.1"/>
    </source>
</evidence>
<dbReference type="GO" id="GO:0016829">
    <property type="term" value="F:lyase activity"/>
    <property type="evidence" value="ECO:0007669"/>
    <property type="project" value="UniProtKB-KW"/>
</dbReference>
<keyword evidence="11" id="KW-1185">Reference proteome</keyword>
<dbReference type="AlphaFoldDB" id="A0A7J9UZ24"/>
<dbReference type="Pfam" id="PF02586">
    <property type="entry name" value="SRAP"/>
    <property type="match status" value="1"/>
</dbReference>
<dbReference type="InterPro" id="IPR036590">
    <property type="entry name" value="SRAP-like"/>
</dbReference>
<evidence type="ECO:0000256" key="1">
    <source>
        <dbReference type="ARBA" id="ARBA00008136"/>
    </source>
</evidence>
<keyword evidence="6" id="KW-0238">DNA-binding</keyword>
<keyword evidence="7" id="KW-0456">Lyase</keyword>
<keyword evidence="5" id="KW-0190">Covalent protein-DNA linkage</keyword>
<evidence type="ECO:0000256" key="6">
    <source>
        <dbReference type="ARBA" id="ARBA00023125"/>
    </source>
</evidence>
<reference evidence="10 11" key="1">
    <citation type="submission" date="2019-10" db="EMBL/GenBank/DDBJ databases">
        <title>Georgenia wutianyii sp. nov. and Georgenia yuyongxinii sp. nov. isolated from plateau pika (Ochotona curzoniae) in the Qinghai-Tibet plateau of China.</title>
        <authorList>
            <person name="Tian Z."/>
        </authorList>
    </citation>
    <scope>NUCLEOTIDE SEQUENCE [LARGE SCALE GENOMIC DNA]</scope>
    <source>
        <strain evidence="10 11">JCM 15130</strain>
    </source>
</reference>
<dbReference type="PANTHER" id="PTHR13604:SF0">
    <property type="entry name" value="ABASIC SITE PROCESSING PROTEIN HMCES"/>
    <property type="match status" value="1"/>
</dbReference>
<feature type="region of interest" description="Disordered" evidence="9">
    <location>
        <begin position="52"/>
        <end position="87"/>
    </location>
</feature>
<name>A0A7J9UZ24_9MICO</name>
<evidence type="ECO:0000256" key="9">
    <source>
        <dbReference type="SAM" id="MobiDB-lite"/>
    </source>
</evidence>
<dbReference type="RefSeq" id="WP_152232645.1">
    <property type="nucleotide sequence ID" value="NZ_BAAAOT010000015.1"/>
</dbReference>
<dbReference type="GO" id="GO:0003697">
    <property type="term" value="F:single-stranded DNA binding"/>
    <property type="evidence" value="ECO:0007669"/>
    <property type="project" value="InterPro"/>
</dbReference>
<dbReference type="SUPFAM" id="SSF143081">
    <property type="entry name" value="BB1717-like"/>
    <property type="match status" value="1"/>
</dbReference>
<organism evidence="10 11">
    <name type="scientific">Georgenia ruanii</name>
    <dbReference type="NCBI Taxonomy" id="348442"/>
    <lineage>
        <taxon>Bacteria</taxon>
        <taxon>Bacillati</taxon>
        <taxon>Actinomycetota</taxon>
        <taxon>Actinomycetes</taxon>
        <taxon>Micrococcales</taxon>
        <taxon>Bogoriellaceae</taxon>
        <taxon>Georgenia</taxon>
    </lineage>
</organism>
<dbReference type="GO" id="GO:0006508">
    <property type="term" value="P:proteolysis"/>
    <property type="evidence" value="ECO:0007669"/>
    <property type="project" value="UniProtKB-KW"/>
</dbReference>
<dbReference type="Proteomes" id="UP000429644">
    <property type="component" value="Unassembled WGS sequence"/>
</dbReference>
<protein>
    <recommendedName>
        <fullName evidence="8">Abasic site processing protein</fullName>
        <ecNumber evidence="8">3.4.-.-</ecNumber>
    </recommendedName>
</protein>
<evidence type="ECO:0000313" key="11">
    <source>
        <dbReference type="Proteomes" id="UP000429644"/>
    </source>
</evidence>
<keyword evidence="3" id="KW-0227">DNA damage</keyword>
<evidence type="ECO:0000256" key="7">
    <source>
        <dbReference type="ARBA" id="ARBA00023239"/>
    </source>
</evidence>
<dbReference type="InterPro" id="IPR003738">
    <property type="entry name" value="SRAP"/>
</dbReference>
<gene>
    <name evidence="10" type="ORF">GB882_14465</name>
</gene>
<evidence type="ECO:0000256" key="4">
    <source>
        <dbReference type="ARBA" id="ARBA00022801"/>
    </source>
</evidence>
<accession>A0A7J9UZ24</accession>
<proteinExistence type="inferred from homology"/>
<sequence length="269" mass="28693">MCGRYASFRQAQDLADFFDVALVDDDAAELPPSWNVAPTDGARVIVERVLPAGATPSGDGGEGAGQRPTGQRPAGRRPASQQPPPAVRREMHVARWGLVPEWATDPSAGARMFNARVESVATKPAFAASLRTRRCVVVADGYYEWRKPAPGETRKTPFYIHPADSGPLALAGLYSWWRAPAPAGARGPWLLSCTVLTGAAQGRMTELHDRVPVVLDRAAVNRWLDKTVTAPDGALAALTAPPELTWHEVSPAVGAVRNNSPELVAPVAA</sequence>
<evidence type="ECO:0000256" key="2">
    <source>
        <dbReference type="ARBA" id="ARBA00022670"/>
    </source>
</evidence>
<evidence type="ECO:0000256" key="8">
    <source>
        <dbReference type="RuleBase" id="RU364100"/>
    </source>
</evidence>
<keyword evidence="4 8" id="KW-0378">Hydrolase</keyword>
<comment type="caution">
    <text evidence="10">The sequence shown here is derived from an EMBL/GenBank/DDBJ whole genome shotgun (WGS) entry which is preliminary data.</text>
</comment>
<dbReference type="OrthoDB" id="9782620at2"/>
<keyword evidence="2 8" id="KW-0645">Protease</keyword>
<evidence type="ECO:0000256" key="5">
    <source>
        <dbReference type="ARBA" id="ARBA00023124"/>
    </source>
</evidence>
<evidence type="ECO:0000256" key="3">
    <source>
        <dbReference type="ARBA" id="ARBA00022763"/>
    </source>
</evidence>
<dbReference type="EMBL" id="WHPD01003120">
    <property type="protein sequence ID" value="MPV89876.1"/>
    <property type="molecule type" value="Genomic_DNA"/>
</dbReference>
<dbReference type="GO" id="GO:0008233">
    <property type="term" value="F:peptidase activity"/>
    <property type="evidence" value="ECO:0007669"/>
    <property type="project" value="UniProtKB-KW"/>
</dbReference>